<evidence type="ECO:0000313" key="2">
    <source>
        <dbReference type="EMBL" id="WFD41137.1"/>
    </source>
</evidence>
<dbReference type="RefSeq" id="XP_060124034.1">
    <property type="nucleotide sequence ID" value="XM_060268051.1"/>
</dbReference>
<protein>
    <recommendedName>
        <fullName evidence="1">Methyltransferase type 11 domain-containing protein</fullName>
    </recommendedName>
</protein>
<dbReference type="GeneID" id="85227783"/>
<dbReference type="EMBL" id="CP119966">
    <property type="protein sequence ID" value="WFD41137.1"/>
    <property type="molecule type" value="Genomic_DNA"/>
</dbReference>
<reference evidence="2" key="1">
    <citation type="submission" date="2023-03" db="EMBL/GenBank/DDBJ databases">
        <title>Mating type loci evolution in Malassezia.</title>
        <authorList>
            <person name="Coelho M.A."/>
        </authorList>
    </citation>
    <scope>NUCLEOTIDE SEQUENCE</scope>
    <source>
        <strain evidence="2">CBS 9431</strain>
    </source>
</reference>
<dbReference type="Gene3D" id="3.40.50.150">
    <property type="entry name" value="Vaccinia Virus protein VP39"/>
    <property type="match status" value="1"/>
</dbReference>
<accession>A0AAF0FA66</accession>
<dbReference type="PANTHER" id="PTHR43591:SF24">
    <property type="entry name" value="2-METHOXY-6-POLYPRENYL-1,4-BENZOQUINOL METHYLASE, MITOCHONDRIAL"/>
    <property type="match status" value="1"/>
</dbReference>
<keyword evidence="3" id="KW-1185">Reference proteome</keyword>
<dbReference type="Pfam" id="PF08241">
    <property type="entry name" value="Methyltransf_11"/>
    <property type="match status" value="1"/>
</dbReference>
<dbReference type="SUPFAM" id="SSF53335">
    <property type="entry name" value="S-adenosyl-L-methionine-dependent methyltransferases"/>
    <property type="match status" value="1"/>
</dbReference>
<proteinExistence type="predicted"/>
<gene>
    <name evidence="2" type="ORF">MJAP1_004132</name>
</gene>
<dbReference type="AlphaFoldDB" id="A0AAF0FA66"/>
<feature type="domain" description="Methyltransferase type 11" evidence="1">
    <location>
        <begin position="45"/>
        <end position="142"/>
    </location>
</feature>
<sequence length="320" mass="35750">MDNLSSTYTELATKYENGTGGATREIAKACVGAAPSITSDSVVHDNACGPAIVTSVIMGQGTRPSIYATDFAKGMVDVTRAFSQQNGWDNVHCQEMDGQHLSFADNFFTHSFSCLGVYLFPDSKKGVAEMYRTLQPNGFACFSSMKDPVWPAVALKVYQERFPNAEKPLQFPETPEWYHEADIQKTLKEAGFQDIHVIEVPATFHYADEATGRATWHGMLTMFSATLRELDQETYNAFFAQFWKELLENHGTSMPDGKTTRAICKSKLKAFSAALGKVDDVTHDAYVTQFWDKLAKNHVYLEDNWCTIIKVRAWLATATK</sequence>
<evidence type="ECO:0000313" key="3">
    <source>
        <dbReference type="Proteomes" id="UP001217754"/>
    </source>
</evidence>
<dbReference type="PANTHER" id="PTHR43591">
    <property type="entry name" value="METHYLTRANSFERASE"/>
    <property type="match status" value="1"/>
</dbReference>
<organism evidence="2 3">
    <name type="scientific">Malassezia japonica</name>
    <dbReference type="NCBI Taxonomy" id="223818"/>
    <lineage>
        <taxon>Eukaryota</taxon>
        <taxon>Fungi</taxon>
        <taxon>Dikarya</taxon>
        <taxon>Basidiomycota</taxon>
        <taxon>Ustilaginomycotina</taxon>
        <taxon>Malasseziomycetes</taxon>
        <taxon>Malasseziales</taxon>
        <taxon>Malasseziaceae</taxon>
        <taxon>Malassezia</taxon>
    </lineage>
</organism>
<dbReference type="Proteomes" id="UP001217754">
    <property type="component" value="Chromosome 9"/>
</dbReference>
<dbReference type="InterPro" id="IPR029063">
    <property type="entry name" value="SAM-dependent_MTases_sf"/>
</dbReference>
<evidence type="ECO:0000259" key="1">
    <source>
        <dbReference type="Pfam" id="PF08241"/>
    </source>
</evidence>
<dbReference type="GO" id="GO:0008757">
    <property type="term" value="F:S-adenosylmethionine-dependent methyltransferase activity"/>
    <property type="evidence" value="ECO:0007669"/>
    <property type="project" value="InterPro"/>
</dbReference>
<name>A0AAF0FA66_9BASI</name>
<dbReference type="InterPro" id="IPR013216">
    <property type="entry name" value="Methyltransf_11"/>
</dbReference>